<name>F8P1F3_SERL9</name>
<feature type="region of interest" description="Disordered" evidence="1">
    <location>
        <begin position="36"/>
        <end position="67"/>
    </location>
</feature>
<dbReference type="RefSeq" id="XP_007320222.1">
    <property type="nucleotide sequence ID" value="XM_007320160.1"/>
</dbReference>
<dbReference type="GeneID" id="18819977"/>
<dbReference type="AlphaFoldDB" id="F8P1F3"/>
<evidence type="ECO:0000313" key="2">
    <source>
        <dbReference type="EMBL" id="EGO22982.1"/>
    </source>
</evidence>
<protein>
    <submittedName>
        <fullName evidence="2">Uncharacterized protein</fullName>
    </submittedName>
</protein>
<dbReference type="Proteomes" id="UP000008064">
    <property type="component" value="Unassembled WGS sequence"/>
</dbReference>
<proteinExistence type="predicted"/>
<dbReference type="HOGENOM" id="CLU_2814004_0_0_1"/>
<organism>
    <name type="scientific">Serpula lacrymans var. lacrymans (strain S7.9)</name>
    <name type="common">Dry rot fungus</name>
    <dbReference type="NCBI Taxonomy" id="578457"/>
    <lineage>
        <taxon>Eukaryota</taxon>
        <taxon>Fungi</taxon>
        <taxon>Dikarya</taxon>
        <taxon>Basidiomycota</taxon>
        <taxon>Agaricomycotina</taxon>
        <taxon>Agaricomycetes</taxon>
        <taxon>Agaricomycetidae</taxon>
        <taxon>Boletales</taxon>
        <taxon>Coniophorineae</taxon>
        <taxon>Serpulaceae</taxon>
        <taxon>Serpula</taxon>
    </lineage>
</organism>
<dbReference type="EMBL" id="GL945436">
    <property type="protein sequence ID" value="EGO22982.1"/>
    <property type="molecule type" value="Genomic_DNA"/>
</dbReference>
<gene>
    <name evidence="2" type="ORF">SERLADRAFT_471579</name>
</gene>
<reference evidence="2" key="1">
    <citation type="submission" date="2011-04" db="EMBL/GenBank/DDBJ databases">
        <title>Evolution of plant cell wall degrading machinery underlies the functional diversity of forest fungi.</title>
        <authorList>
            <consortium name="US DOE Joint Genome Institute (JGI-PGF)"/>
            <person name="Eastwood D.C."/>
            <person name="Floudas D."/>
            <person name="Binder M."/>
            <person name="Majcherczyk A."/>
            <person name="Schneider P."/>
            <person name="Aerts A."/>
            <person name="Asiegbu F.O."/>
            <person name="Baker S.E."/>
            <person name="Barry K."/>
            <person name="Bendiksby M."/>
            <person name="Blumentritt M."/>
            <person name="Coutinho P.M."/>
            <person name="Cullen D."/>
            <person name="Cullen D."/>
            <person name="Gathman A."/>
            <person name="Goodell B."/>
            <person name="Henrissat B."/>
            <person name="Ihrmark K."/>
            <person name="Kauserud H."/>
            <person name="Kohler A."/>
            <person name="LaButti K."/>
            <person name="Lapidus A."/>
            <person name="Lavin J.L."/>
            <person name="Lee Y.-H."/>
            <person name="Lindquist E."/>
            <person name="Lilly W."/>
            <person name="Lucas S."/>
            <person name="Morin E."/>
            <person name="Murat C."/>
            <person name="Oguiza J.A."/>
            <person name="Park J."/>
            <person name="Pisabarro A.G."/>
            <person name="Riley R."/>
            <person name="Rosling A."/>
            <person name="Salamov A."/>
            <person name="Schmidt O."/>
            <person name="Schmutz J."/>
            <person name="Skrede I."/>
            <person name="Stenlid J."/>
            <person name="Wiebenga A."/>
            <person name="Xie X."/>
            <person name="Kues U."/>
            <person name="Hibbett D.S."/>
            <person name="Hoffmeister D."/>
            <person name="Hogberg N."/>
            <person name="Martin F."/>
            <person name="Grigoriev I.V."/>
            <person name="Watkinson S.C."/>
        </authorList>
    </citation>
    <scope>NUCLEOTIDE SEQUENCE</scope>
    <source>
        <strain evidence="2">S7.9</strain>
    </source>
</reference>
<accession>F8P1F3</accession>
<dbReference type="KEGG" id="sla:SERLADRAFT_471579"/>
<sequence>MITDSVQMSIMWFKMSNTITNVESVNMIMGGSTYGQRTPTLHKREPEPGFMKFDSALDDKAEDDDID</sequence>
<evidence type="ECO:0000256" key="1">
    <source>
        <dbReference type="SAM" id="MobiDB-lite"/>
    </source>
</evidence>